<reference evidence="2" key="1">
    <citation type="submission" date="2019-08" db="EMBL/GenBank/DDBJ databases">
        <authorList>
            <person name="Liu F."/>
        </authorList>
    </citation>
    <scope>NUCLEOTIDE SEQUENCE [LARGE SCALE GENOMIC DNA]</scope>
    <source>
        <strain evidence="2">PA1801</strain>
        <tissue evidence="2">Leaf</tissue>
    </source>
</reference>
<dbReference type="AlphaFoldDB" id="A0A5B6V505"/>
<sequence>MSHLKIFGCLCYSLVIDVKRNKMERTQLGIFVGYSSCKKGYRIFYPFTNKVFESKDIKFNKEALWNWEATEAKMVEQSQVELNVQTDKVQNQYADCFDDLPVRGIKPISKVIGVKWIYKTKLNADGSINRLKDRLVTKGFSQQYGVNYVETFLG</sequence>
<protein>
    <submittedName>
        <fullName evidence="2">Pleiotropic drug resistance protein 3-like</fullName>
    </submittedName>
</protein>
<dbReference type="OrthoDB" id="1002641at2759"/>
<feature type="domain" description="Retroviral polymerase SH3-like" evidence="1">
    <location>
        <begin position="9"/>
        <end position="70"/>
    </location>
</feature>
<accession>A0A5B6V505</accession>
<dbReference type="EMBL" id="SMMG02000008">
    <property type="protein sequence ID" value="KAA3464113.1"/>
    <property type="molecule type" value="Genomic_DNA"/>
</dbReference>
<organism evidence="2 3">
    <name type="scientific">Gossypium australe</name>
    <dbReference type="NCBI Taxonomy" id="47621"/>
    <lineage>
        <taxon>Eukaryota</taxon>
        <taxon>Viridiplantae</taxon>
        <taxon>Streptophyta</taxon>
        <taxon>Embryophyta</taxon>
        <taxon>Tracheophyta</taxon>
        <taxon>Spermatophyta</taxon>
        <taxon>Magnoliopsida</taxon>
        <taxon>eudicotyledons</taxon>
        <taxon>Gunneridae</taxon>
        <taxon>Pentapetalae</taxon>
        <taxon>rosids</taxon>
        <taxon>malvids</taxon>
        <taxon>Malvales</taxon>
        <taxon>Malvaceae</taxon>
        <taxon>Malvoideae</taxon>
        <taxon>Gossypium</taxon>
    </lineage>
</organism>
<gene>
    <name evidence="2" type="ORF">EPI10_008407</name>
</gene>
<dbReference type="Proteomes" id="UP000325315">
    <property type="component" value="Unassembled WGS sequence"/>
</dbReference>
<name>A0A5B6V505_9ROSI</name>
<keyword evidence="3" id="KW-1185">Reference proteome</keyword>
<evidence type="ECO:0000313" key="3">
    <source>
        <dbReference type="Proteomes" id="UP000325315"/>
    </source>
</evidence>
<evidence type="ECO:0000259" key="1">
    <source>
        <dbReference type="Pfam" id="PF25597"/>
    </source>
</evidence>
<dbReference type="InterPro" id="IPR057670">
    <property type="entry name" value="SH3_retrovirus"/>
</dbReference>
<comment type="caution">
    <text evidence="2">The sequence shown here is derived from an EMBL/GenBank/DDBJ whole genome shotgun (WGS) entry which is preliminary data.</text>
</comment>
<dbReference type="Pfam" id="PF25597">
    <property type="entry name" value="SH3_retrovirus"/>
    <property type="match status" value="1"/>
</dbReference>
<evidence type="ECO:0000313" key="2">
    <source>
        <dbReference type="EMBL" id="KAA3464113.1"/>
    </source>
</evidence>
<proteinExistence type="predicted"/>